<dbReference type="Proteomes" id="UP001629249">
    <property type="component" value="Unassembled WGS sequence"/>
</dbReference>
<evidence type="ECO:0000313" key="3">
    <source>
        <dbReference type="Proteomes" id="UP001629249"/>
    </source>
</evidence>
<organism evidence="2 3">
    <name type="scientific">Paraburkholderia agricolaris</name>
    <dbReference type="NCBI Taxonomy" id="2152888"/>
    <lineage>
        <taxon>Bacteria</taxon>
        <taxon>Pseudomonadati</taxon>
        <taxon>Pseudomonadota</taxon>
        <taxon>Betaproteobacteria</taxon>
        <taxon>Burkholderiales</taxon>
        <taxon>Burkholderiaceae</taxon>
        <taxon>Paraburkholderia</taxon>
    </lineage>
</organism>
<evidence type="ECO:0008006" key="4">
    <source>
        <dbReference type="Google" id="ProtNLM"/>
    </source>
</evidence>
<reference evidence="2 3" key="1">
    <citation type="journal article" date="2024" name="Chem. Sci.">
        <title>Discovery of megapolipeptins by genome mining of a Burkholderiales bacteria collection.</title>
        <authorList>
            <person name="Paulo B.S."/>
            <person name="Recchia M.J.J."/>
            <person name="Lee S."/>
            <person name="Fergusson C.H."/>
            <person name="Romanowski S.B."/>
            <person name="Hernandez A."/>
            <person name="Krull N."/>
            <person name="Liu D.Y."/>
            <person name="Cavanagh H."/>
            <person name="Bos A."/>
            <person name="Gray C.A."/>
            <person name="Murphy B.T."/>
            <person name="Linington R.G."/>
            <person name="Eustaquio A.S."/>
        </authorList>
    </citation>
    <scope>NUCLEOTIDE SEQUENCE [LARGE SCALE GENOMIC DNA]</scope>
    <source>
        <strain evidence="2 3">RL16-012-BIC-B</strain>
    </source>
</reference>
<keyword evidence="1" id="KW-0732">Signal</keyword>
<feature type="chain" id="PRO_5046127906" description="PXPV repeat-containing protein" evidence="1">
    <location>
        <begin position="24"/>
        <end position="104"/>
    </location>
</feature>
<evidence type="ECO:0000256" key="1">
    <source>
        <dbReference type="SAM" id="SignalP"/>
    </source>
</evidence>
<evidence type="ECO:0000313" key="2">
    <source>
        <dbReference type="EMBL" id="MFL9886544.1"/>
    </source>
</evidence>
<accession>A0ABW8ZWK5</accession>
<protein>
    <recommendedName>
        <fullName evidence="4">PXPV repeat-containing protein</fullName>
    </recommendedName>
</protein>
<dbReference type="EMBL" id="JAQQFN010000022">
    <property type="protein sequence ID" value="MFL9886544.1"/>
    <property type="molecule type" value="Genomic_DNA"/>
</dbReference>
<dbReference type="RefSeq" id="WP_153140197.1">
    <property type="nucleotide sequence ID" value="NZ_JAQQFH010000014.1"/>
</dbReference>
<keyword evidence="3" id="KW-1185">Reference proteome</keyword>
<proteinExistence type="predicted"/>
<comment type="caution">
    <text evidence="2">The sequence shown here is derived from an EMBL/GenBank/DDBJ whole genome shotgun (WGS) entry which is preliminary data.</text>
</comment>
<name>A0ABW8ZWK5_9BURK</name>
<sequence>MNKKIVGAALGLAFLAASSIASAHVDIAVGVGIPVGVVAPPPIYAAPPVAYGPAPVTVAYDGYGGYGDWRAREWRERREWREHEWRREQWREHEWHERGRWGGY</sequence>
<feature type="signal peptide" evidence="1">
    <location>
        <begin position="1"/>
        <end position="23"/>
    </location>
</feature>
<gene>
    <name evidence="2" type="ORF">PQR66_26115</name>
</gene>